<gene>
    <name evidence="6" type="ORF">Cha6605_0431</name>
</gene>
<comment type="similarity">
    <text evidence="1">Belongs to the ABC transporter superfamily.</text>
</comment>
<feature type="domain" description="ABC transporter" evidence="5">
    <location>
        <begin position="12"/>
        <end position="242"/>
    </location>
</feature>
<evidence type="ECO:0000256" key="3">
    <source>
        <dbReference type="ARBA" id="ARBA00022741"/>
    </source>
</evidence>
<evidence type="ECO:0000259" key="5">
    <source>
        <dbReference type="PROSITE" id="PS50893"/>
    </source>
</evidence>
<evidence type="ECO:0000313" key="6">
    <source>
        <dbReference type="EMBL" id="AFY91725.1"/>
    </source>
</evidence>
<dbReference type="HOGENOM" id="CLU_000604_1_2_3"/>
<keyword evidence="7" id="KW-1185">Reference proteome</keyword>
<dbReference type="SMART" id="SM00382">
    <property type="entry name" value="AAA"/>
    <property type="match status" value="1"/>
</dbReference>
<dbReference type="PROSITE" id="PS00211">
    <property type="entry name" value="ABC_TRANSPORTER_1"/>
    <property type="match status" value="1"/>
</dbReference>
<dbReference type="STRING" id="1173020.Cha6605_0431"/>
<keyword evidence="4" id="KW-0067">ATP-binding</keyword>
<evidence type="ECO:0000256" key="1">
    <source>
        <dbReference type="ARBA" id="ARBA00005417"/>
    </source>
</evidence>
<dbReference type="PANTHER" id="PTHR43335">
    <property type="entry name" value="ABC TRANSPORTER, ATP-BINDING PROTEIN"/>
    <property type="match status" value="1"/>
</dbReference>
<organism evidence="6 7">
    <name type="scientific">Chamaesiphon minutus (strain ATCC 27169 / PCC 6605)</name>
    <dbReference type="NCBI Taxonomy" id="1173020"/>
    <lineage>
        <taxon>Bacteria</taxon>
        <taxon>Bacillati</taxon>
        <taxon>Cyanobacteriota</taxon>
        <taxon>Cyanophyceae</taxon>
        <taxon>Gomontiellales</taxon>
        <taxon>Chamaesiphonaceae</taxon>
        <taxon>Chamaesiphon</taxon>
    </lineage>
</organism>
<evidence type="ECO:0000256" key="4">
    <source>
        <dbReference type="ARBA" id="ARBA00022840"/>
    </source>
</evidence>
<dbReference type="InterPro" id="IPR017871">
    <property type="entry name" value="ABC_transporter-like_CS"/>
</dbReference>
<dbReference type="PANTHER" id="PTHR43335:SF4">
    <property type="entry name" value="ABC TRANSPORTER, ATP-BINDING PROTEIN"/>
    <property type="match status" value="1"/>
</dbReference>
<keyword evidence="3" id="KW-0547">Nucleotide-binding</keyword>
<protein>
    <submittedName>
        <fullName evidence="6">ABC-type multidrug transport system, ATPase component</fullName>
    </submittedName>
</protein>
<dbReference type="RefSeq" id="WP_015157919.1">
    <property type="nucleotide sequence ID" value="NC_019697.1"/>
</dbReference>
<dbReference type="EMBL" id="CP003600">
    <property type="protein sequence ID" value="AFY91725.1"/>
    <property type="molecule type" value="Genomic_DNA"/>
</dbReference>
<dbReference type="InterPro" id="IPR003593">
    <property type="entry name" value="AAA+_ATPase"/>
</dbReference>
<name>K9UA66_CHAP6</name>
<evidence type="ECO:0000256" key="2">
    <source>
        <dbReference type="ARBA" id="ARBA00022448"/>
    </source>
</evidence>
<proteinExistence type="inferred from homology"/>
<dbReference type="KEGG" id="cmp:Cha6605_0431"/>
<dbReference type="PROSITE" id="PS50893">
    <property type="entry name" value="ABC_TRANSPORTER_2"/>
    <property type="match status" value="1"/>
</dbReference>
<dbReference type="SUPFAM" id="SSF52540">
    <property type="entry name" value="P-loop containing nucleoside triphosphate hydrolases"/>
    <property type="match status" value="1"/>
</dbReference>
<dbReference type="InterPro" id="IPR027417">
    <property type="entry name" value="P-loop_NTPase"/>
</dbReference>
<dbReference type="InterPro" id="IPR003439">
    <property type="entry name" value="ABC_transporter-like_ATP-bd"/>
</dbReference>
<dbReference type="PATRIC" id="fig|1173020.3.peg.512"/>
<dbReference type="CDD" id="cd03230">
    <property type="entry name" value="ABC_DR_subfamily_A"/>
    <property type="match status" value="1"/>
</dbReference>
<dbReference type="GO" id="GO:0005524">
    <property type="term" value="F:ATP binding"/>
    <property type="evidence" value="ECO:0007669"/>
    <property type="project" value="UniProtKB-KW"/>
</dbReference>
<dbReference type="Proteomes" id="UP000010366">
    <property type="component" value="Chromosome"/>
</dbReference>
<evidence type="ECO:0000313" key="7">
    <source>
        <dbReference type="Proteomes" id="UP000010366"/>
    </source>
</evidence>
<reference evidence="6 7" key="1">
    <citation type="submission" date="2012-05" db="EMBL/GenBank/DDBJ databases">
        <title>Finished chromosome of genome of Chamaesiphon sp. PCC 6605.</title>
        <authorList>
            <consortium name="US DOE Joint Genome Institute"/>
            <person name="Gugger M."/>
            <person name="Coursin T."/>
            <person name="Rippka R."/>
            <person name="Tandeau De Marsac N."/>
            <person name="Huntemann M."/>
            <person name="Wei C.-L."/>
            <person name="Han J."/>
            <person name="Detter J.C."/>
            <person name="Han C."/>
            <person name="Tapia R."/>
            <person name="Chen A."/>
            <person name="Kyrpides N."/>
            <person name="Mavromatis K."/>
            <person name="Markowitz V."/>
            <person name="Szeto E."/>
            <person name="Ivanova N."/>
            <person name="Pagani I."/>
            <person name="Pati A."/>
            <person name="Goodwin L."/>
            <person name="Nordberg H.P."/>
            <person name="Cantor M.N."/>
            <person name="Hua S.X."/>
            <person name="Woyke T."/>
            <person name="Kerfeld C.A."/>
        </authorList>
    </citation>
    <scope>NUCLEOTIDE SEQUENCE [LARGE SCALE GENOMIC DNA]</scope>
    <source>
        <strain evidence="7">ATCC 27169 / PCC 6605</strain>
    </source>
</reference>
<dbReference type="Gene3D" id="3.40.50.300">
    <property type="entry name" value="P-loop containing nucleotide triphosphate hydrolases"/>
    <property type="match status" value="1"/>
</dbReference>
<sequence>MHNTMTPPDLIISTANLTKSYGKRQIVSNLNLAVPRGSICGFLGSNGAGKSTTIKLLLGLVQPTSGVGTVFGKNIVTDSLAIRDRVGFLAQSPSFYGYLTARETLQFVASFFFTGSKTAIAARIGELIELVGLSGKANRPVKGFSGGEKQRLGIAQAAINDPELIILDEPASALDPLGRRDVLKILESFRGRSTVFYSTHILDDVQRVSDRVVILERGKSIAQGSIEELLAGDLSLFHMTVRGDGLLLKARLLSIPWVKKIELEAGIPDLKNRRTTKLQIHVTDSHTAETELLRLAIADTETIVTQFERSAHNLEDIFVNLVAGGTKYE</sequence>
<dbReference type="eggNOG" id="COG1131">
    <property type="taxonomic scope" value="Bacteria"/>
</dbReference>
<accession>K9UA66</accession>
<dbReference type="AlphaFoldDB" id="K9UA66"/>
<dbReference type="GO" id="GO:0016887">
    <property type="term" value="F:ATP hydrolysis activity"/>
    <property type="evidence" value="ECO:0007669"/>
    <property type="project" value="InterPro"/>
</dbReference>
<dbReference type="Pfam" id="PF00005">
    <property type="entry name" value="ABC_tran"/>
    <property type="match status" value="1"/>
</dbReference>
<keyword evidence="2" id="KW-0813">Transport</keyword>